<reference evidence="2" key="2">
    <citation type="submission" date="2025-09" db="UniProtKB">
        <authorList>
            <consortium name="Ensembl"/>
        </authorList>
    </citation>
    <scope>IDENTIFICATION</scope>
</reference>
<dbReference type="Ensembl" id="ENSANAT00000035180.1">
    <property type="protein sequence ID" value="ENSANAP00000017324.1"/>
    <property type="gene ID" value="ENSANAG00000026541.1"/>
</dbReference>
<proteinExistence type="predicted"/>
<dbReference type="Proteomes" id="UP000233020">
    <property type="component" value="Unplaced"/>
</dbReference>
<dbReference type="OMA" id="CPPRWYS"/>
<feature type="region of interest" description="Disordered" evidence="1">
    <location>
        <begin position="1"/>
        <end position="45"/>
    </location>
</feature>
<accession>A0A2K5D8P2</accession>
<evidence type="ECO:0000313" key="3">
    <source>
        <dbReference type="Proteomes" id="UP000233020"/>
    </source>
</evidence>
<dbReference type="AlphaFoldDB" id="A0A2K5D8P2"/>
<protein>
    <submittedName>
        <fullName evidence="2">Uncharacterized protein</fullName>
    </submittedName>
</protein>
<keyword evidence="3" id="KW-1185">Reference proteome</keyword>
<dbReference type="GeneTree" id="ENSGT00550000076332"/>
<feature type="compositionally biased region" description="Basic and acidic residues" evidence="1">
    <location>
        <begin position="35"/>
        <end position="45"/>
    </location>
</feature>
<evidence type="ECO:0000313" key="2">
    <source>
        <dbReference type="Ensembl" id="ENSANAP00000017324.1"/>
    </source>
</evidence>
<feature type="compositionally biased region" description="Polar residues" evidence="1">
    <location>
        <begin position="18"/>
        <end position="34"/>
    </location>
</feature>
<evidence type="ECO:0000256" key="1">
    <source>
        <dbReference type="SAM" id="MobiDB-lite"/>
    </source>
</evidence>
<name>A0A2K5D8P2_AOTNA</name>
<reference evidence="2" key="1">
    <citation type="submission" date="2025-08" db="UniProtKB">
        <authorList>
            <consortium name="Ensembl"/>
        </authorList>
    </citation>
    <scope>IDENTIFICATION</scope>
</reference>
<organism evidence="2 3">
    <name type="scientific">Aotus nancymaae</name>
    <name type="common">Ma's night monkey</name>
    <dbReference type="NCBI Taxonomy" id="37293"/>
    <lineage>
        <taxon>Eukaryota</taxon>
        <taxon>Metazoa</taxon>
        <taxon>Chordata</taxon>
        <taxon>Craniata</taxon>
        <taxon>Vertebrata</taxon>
        <taxon>Euteleostomi</taxon>
        <taxon>Mammalia</taxon>
        <taxon>Eutheria</taxon>
        <taxon>Euarchontoglires</taxon>
        <taxon>Primates</taxon>
        <taxon>Haplorrhini</taxon>
        <taxon>Platyrrhini</taxon>
        <taxon>Aotidae</taxon>
        <taxon>Aotus</taxon>
    </lineage>
</organism>
<sequence length="99" mass="11154">MPQSEEQLSEAEPLGPVQASSVHLKSESSLPHQTSKMEKPPWHMPHLCHESSGEVSCQCQLCPPRWYSRLQACQWDGNFLAFSVRRVLALNHLVCPSTD</sequence>